<dbReference type="OrthoDB" id="9778766at2"/>
<accession>A0A1I1VCW2</accession>
<dbReference type="EMBL" id="FOMJ01000009">
    <property type="protein sequence ID" value="SFD80786.1"/>
    <property type="molecule type" value="Genomic_DNA"/>
</dbReference>
<feature type="domain" description="Methyltransferase" evidence="2">
    <location>
        <begin position="48"/>
        <end position="143"/>
    </location>
</feature>
<dbReference type="GO" id="GO:0008757">
    <property type="term" value="F:S-adenosylmethionine-dependent methyltransferase activity"/>
    <property type="evidence" value="ECO:0007669"/>
    <property type="project" value="InterPro"/>
</dbReference>
<protein>
    <submittedName>
        <fullName evidence="3">Ubiquinone/menaquinone biosynthesis C-methylase UbiE</fullName>
    </submittedName>
</protein>
<dbReference type="InterPro" id="IPR041698">
    <property type="entry name" value="Methyltransf_25"/>
</dbReference>
<keyword evidence="3" id="KW-0830">Ubiquinone</keyword>
<gene>
    <name evidence="3" type="ORF">SAMN05660831_02342</name>
</gene>
<dbReference type="STRING" id="1123397.SAMN05660831_02342"/>
<dbReference type="Gene3D" id="3.40.50.150">
    <property type="entry name" value="Vaccinia Virus protein VP39"/>
    <property type="match status" value="1"/>
</dbReference>
<keyword evidence="3" id="KW-0489">Methyltransferase</keyword>
<evidence type="ECO:0000313" key="3">
    <source>
        <dbReference type="EMBL" id="SFD80786.1"/>
    </source>
</evidence>
<proteinExistence type="predicted"/>
<sequence length="220" mass="24018">MERIPEPELMDSEAQVRAYAEADFEAPHGACVEDFCNRFPNEPAAGRILDLGCGPADITCRLARVRNGTTLTAVDAGPNMLAAADQRIRDEGLAHRVELVEGRLPGVDLPAASFDAVVSNSLLHHMAEPDALWETIARAARPGAPVYVMDLMRPASREAAARLVGEHAAGEPEVLREDFYNSLLAAWRPGELRQQLAETGLDHLSVEALSDRHLLVWGRR</sequence>
<keyword evidence="4" id="KW-1185">Reference proteome</keyword>
<dbReference type="Pfam" id="PF13649">
    <property type="entry name" value="Methyltransf_25"/>
    <property type="match status" value="1"/>
</dbReference>
<organism evidence="3 4">
    <name type="scientific">Thiohalospira halophila DSM 15071</name>
    <dbReference type="NCBI Taxonomy" id="1123397"/>
    <lineage>
        <taxon>Bacteria</taxon>
        <taxon>Pseudomonadati</taxon>
        <taxon>Pseudomonadota</taxon>
        <taxon>Gammaproteobacteria</taxon>
        <taxon>Thiohalospirales</taxon>
        <taxon>Thiohalospiraceae</taxon>
        <taxon>Thiohalospira</taxon>
    </lineage>
</organism>
<evidence type="ECO:0000313" key="4">
    <source>
        <dbReference type="Proteomes" id="UP000198611"/>
    </source>
</evidence>
<reference evidence="3 4" key="1">
    <citation type="submission" date="2016-10" db="EMBL/GenBank/DDBJ databases">
        <authorList>
            <person name="de Groot N.N."/>
        </authorList>
    </citation>
    <scope>NUCLEOTIDE SEQUENCE [LARGE SCALE GENOMIC DNA]</scope>
    <source>
        <strain evidence="3 4">HL3</strain>
    </source>
</reference>
<dbReference type="Proteomes" id="UP000198611">
    <property type="component" value="Unassembled WGS sequence"/>
</dbReference>
<name>A0A1I1VCW2_9GAMM</name>
<dbReference type="AlphaFoldDB" id="A0A1I1VCW2"/>
<dbReference type="PANTHER" id="PTHR43861">
    <property type="entry name" value="TRANS-ACONITATE 2-METHYLTRANSFERASE-RELATED"/>
    <property type="match status" value="1"/>
</dbReference>
<dbReference type="CDD" id="cd02440">
    <property type="entry name" value="AdoMet_MTases"/>
    <property type="match status" value="1"/>
</dbReference>
<evidence type="ECO:0000256" key="1">
    <source>
        <dbReference type="ARBA" id="ARBA00022679"/>
    </source>
</evidence>
<keyword evidence="1" id="KW-0808">Transferase</keyword>
<dbReference type="InterPro" id="IPR029063">
    <property type="entry name" value="SAM-dependent_MTases_sf"/>
</dbReference>
<dbReference type="GO" id="GO:0032259">
    <property type="term" value="P:methylation"/>
    <property type="evidence" value="ECO:0007669"/>
    <property type="project" value="UniProtKB-KW"/>
</dbReference>
<dbReference type="RefSeq" id="WP_093428957.1">
    <property type="nucleotide sequence ID" value="NZ_FOMJ01000009.1"/>
</dbReference>
<dbReference type="SUPFAM" id="SSF53335">
    <property type="entry name" value="S-adenosyl-L-methionine-dependent methyltransferases"/>
    <property type="match status" value="1"/>
</dbReference>
<evidence type="ECO:0000259" key="2">
    <source>
        <dbReference type="Pfam" id="PF13649"/>
    </source>
</evidence>